<dbReference type="EMBL" id="QJUL01000017">
    <property type="protein sequence ID" value="TBU91946.1"/>
    <property type="molecule type" value="Genomic_DNA"/>
</dbReference>
<feature type="chain" id="PRO_5020710208" evidence="1">
    <location>
        <begin position="24"/>
        <end position="222"/>
    </location>
</feature>
<protein>
    <submittedName>
        <fullName evidence="2">Uncharacterized protein</fullName>
    </submittedName>
</protein>
<evidence type="ECO:0000256" key="1">
    <source>
        <dbReference type="SAM" id="SignalP"/>
    </source>
</evidence>
<evidence type="ECO:0000313" key="3">
    <source>
        <dbReference type="Proteomes" id="UP000293172"/>
    </source>
</evidence>
<evidence type="ECO:0000313" key="2">
    <source>
        <dbReference type="EMBL" id="TBU91946.1"/>
    </source>
</evidence>
<sequence>MRVMRIAAGLFLLGILAPGYSQSGQTPFEAPAGPYVGQLQVEAHPRRGGAPMRGSGSGSAELQHLAGDRFRLIVHGNMDGVKGQDGEAGNAGFVIDGRMEQEGWFANEGGIQIAINRQGYVTGEGLVQGDRYQFSGLFSAASAELEVAIQPGAAPGATKGPMSSFRFIYQLARHDADKQDDTPSTSERRKPGGCRHIVYQPRMIANIGGGMMSSVQVPVCVP</sequence>
<dbReference type="AlphaFoldDB" id="A0A4Q9QZY9"/>
<dbReference type="Proteomes" id="UP000293172">
    <property type="component" value="Unassembled WGS sequence"/>
</dbReference>
<accession>A0A4Q9QZY9</accession>
<feature type="signal peptide" evidence="1">
    <location>
        <begin position="1"/>
        <end position="23"/>
    </location>
</feature>
<comment type="caution">
    <text evidence="2">The sequence shown here is derived from an EMBL/GenBank/DDBJ whole genome shotgun (WGS) entry which is preliminary data.</text>
</comment>
<keyword evidence="1" id="KW-0732">Signal</keyword>
<gene>
    <name evidence="2" type="ORF">DNK44_13520</name>
</gene>
<name>A0A4Q9QZY9_9GAMM</name>
<reference evidence="2 3" key="1">
    <citation type="submission" date="2018-06" db="EMBL/GenBank/DDBJ databases">
        <title>Three novel Pseudomonas species isolated from symptomatic oak.</title>
        <authorList>
            <person name="Bueno-Gonzalez V."/>
            <person name="Brady C."/>
        </authorList>
    </citation>
    <scope>NUCLEOTIDE SEQUENCE [LARGE SCALE GENOMIC DNA]</scope>
    <source>
        <strain evidence="2 3">P6B</strain>
    </source>
</reference>
<organism evidence="2 3">
    <name type="scientific">Phytopseudomonas dryadis</name>
    <dbReference type="NCBI Taxonomy" id="2487520"/>
    <lineage>
        <taxon>Bacteria</taxon>
        <taxon>Pseudomonadati</taxon>
        <taxon>Pseudomonadota</taxon>
        <taxon>Gammaproteobacteria</taxon>
        <taxon>Pseudomonadales</taxon>
        <taxon>Pseudomonadaceae</taxon>
        <taxon>Phytopseudomonas</taxon>
    </lineage>
</organism>
<proteinExistence type="predicted"/>